<dbReference type="InterPro" id="IPR051788">
    <property type="entry name" value="MFS_Transporter"/>
</dbReference>
<feature type="transmembrane region" description="Helical" evidence="5">
    <location>
        <begin position="12"/>
        <end position="29"/>
    </location>
</feature>
<evidence type="ECO:0000256" key="3">
    <source>
        <dbReference type="ARBA" id="ARBA00022989"/>
    </source>
</evidence>
<dbReference type="InterPro" id="IPR011701">
    <property type="entry name" value="MFS"/>
</dbReference>
<evidence type="ECO:0000256" key="2">
    <source>
        <dbReference type="ARBA" id="ARBA00022692"/>
    </source>
</evidence>
<dbReference type="Proteomes" id="UP000214610">
    <property type="component" value="Unassembled WGS sequence"/>
</dbReference>
<feature type="transmembrane region" description="Helical" evidence="5">
    <location>
        <begin position="161"/>
        <end position="181"/>
    </location>
</feature>
<dbReference type="InterPro" id="IPR036259">
    <property type="entry name" value="MFS_trans_sf"/>
</dbReference>
<feature type="transmembrane region" description="Helical" evidence="5">
    <location>
        <begin position="296"/>
        <end position="320"/>
    </location>
</feature>
<feature type="transmembrane region" description="Helical" evidence="5">
    <location>
        <begin position="266"/>
        <end position="290"/>
    </location>
</feature>
<comment type="subcellular location">
    <subcellularLocation>
        <location evidence="1">Membrane</location>
        <topology evidence="1">Multi-pass membrane protein</topology>
    </subcellularLocation>
</comment>
<keyword evidence="2 5" id="KW-0812">Transmembrane</keyword>
<dbReference type="SUPFAM" id="SSF103473">
    <property type="entry name" value="MFS general substrate transporter"/>
    <property type="match status" value="1"/>
</dbReference>
<name>A0A227KCB3_9BURK</name>
<feature type="transmembrane region" description="Helical" evidence="5">
    <location>
        <begin position="133"/>
        <end position="155"/>
    </location>
</feature>
<feature type="transmembrane region" description="Helical" evidence="5">
    <location>
        <begin position="96"/>
        <end position="121"/>
    </location>
</feature>
<proteinExistence type="predicted"/>
<dbReference type="Pfam" id="PF07690">
    <property type="entry name" value="MFS_1"/>
    <property type="match status" value="1"/>
</dbReference>
<evidence type="ECO:0000256" key="5">
    <source>
        <dbReference type="SAM" id="Phobius"/>
    </source>
</evidence>
<evidence type="ECO:0000313" key="7">
    <source>
        <dbReference type="Proteomes" id="UP000214610"/>
    </source>
</evidence>
<dbReference type="GO" id="GO:0016020">
    <property type="term" value="C:membrane"/>
    <property type="evidence" value="ECO:0007669"/>
    <property type="project" value="UniProtKB-SubCell"/>
</dbReference>
<sequence>MTEQLKTRLSCMAFFFIAGGVYSAIMAYMPVIKEHTQATNAQIGTAFFFFGVFSLIALFVSKNILEKIESALVIFFCTLWMSMGICAIAFASSPVQLYMCFGAMGLGVGVFDAAINVQGILFEQRHKQQALNFFHALCSGGGLALSIIAALAASTALKPEVFFPCLAALFVGIGVLSKPGLLADDKKADEEKAGSEAEHKIPLIVIVCGLLTLLADASEGSIAEWGALYLVEEKDAPNALGALVYGVFSAMSFVGRLAADPIREKVGSFVPIGIGLLLGLFGMLTVLFAESAYLCLFGYGVMGIGLEPVVPTLFSLAGSVPGISPQQASSTVAFLAYGGLLFVPPCIGYLAQMSSLHSALFLVVVFLLVVFTASLFLRRLFVKSDGKA</sequence>
<protein>
    <submittedName>
        <fullName evidence="6">MFS transporter</fullName>
    </submittedName>
</protein>
<dbReference type="Gene3D" id="1.20.1250.20">
    <property type="entry name" value="MFS general substrate transporter like domains"/>
    <property type="match status" value="1"/>
</dbReference>
<feature type="transmembrane region" description="Helical" evidence="5">
    <location>
        <begin position="357"/>
        <end position="377"/>
    </location>
</feature>
<dbReference type="AlphaFoldDB" id="A0A227KCB3"/>
<evidence type="ECO:0000313" key="6">
    <source>
        <dbReference type="EMBL" id="OXE44261.1"/>
    </source>
</evidence>
<feature type="transmembrane region" description="Helical" evidence="5">
    <location>
        <begin position="201"/>
        <end position="218"/>
    </location>
</feature>
<organism evidence="6 7">
    <name type="scientific">Turicimonas muris</name>
    <dbReference type="NCBI Taxonomy" id="1796652"/>
    <lineage>
        <taxon>Bacteria</taxon>
        <taxon>Pseudomonadati</taxon>
        <taxon>Pseudomonadota</taxon>
        <taxon>Betaproteobacteria</taxon>
        <taxon>Burkholderiales</taxon>
        <taxon>Sutterellaceae</taxon>
        <taxon>Turicimonas</taxon>
    </lineage>
</organism>
<evidence type="ECO:0000256" key="4">
    <source>
        <dbReference type="ARBA" id="ARBA00023136"/>
    </source>
</evidence>
<reference evidence="7" key="1">
    <citation type="submission" date="2017-05" db="EMBL/GenBank/DDBJ databases">
        <title>Improved OligoMM genomes.</title>
        <authorList>
            <person name="Garzetti D."/>
        </authorList>
    </citation>
    <scope>NUCLEOTIDE SEQUENCE [LARGE SCALE GENOMIC DNA]</scope>
    <source>
        <strain evidence="7">YL45</strain>
    </source>
</reference>
<feature type="transmembrane region" description="Helical" evidence="5">
    <location>
        <begin position="41"/>
        <end position="60"/>
    </location>
</feature>
<feature type="transmembrane region" description="Helical" evidence="5">
    <location>
        <begin position="72"/>
        <end position="90"/>
    </location>
</feature>
<comment type="caution">
    <text evidence="6">The sequence shown here is derived from an EMBL/GenBank/DDBJ whole genome shotgun (WGS) entry which is preliminary data.</text>
</comment>
<feature type="transmembrane region" description="Helical" evidence="5">
    <location>
        <begin position="238"/>
        <end position="259"/>
    </location>
</feature>
<dbReference type="PANTHER" id="PTHR23514">
    <property type="entry name" value="BYPASS OF STOP CODON PROTEIN 6"/>
    <property type="match status" value="1"/>
</dbReference>
<dbReference type="EMBL" id="NHMP01000015">
    <property type="protein sequence ID" value="OXE44261.1"/>
    <property type="molecule type" value="Genomic_DNA"/>
</dbReference>
<dbReference type="GeneID" id="78362863"/>
<gene>
    <name evidence="6" type="ORF">ADH67_12715</name>
</gene>
<dbReference type="PANTHER" id="PTHR23514:SF13">
    <property type="entry name" value="INNER MEMBRANE PROTEIN YBJJ"/>
    <property type="match status" value="1"/>
</dbReference>
<dbReference type="RefSeq" id="WP_066595424.1">
    <property type="nucleotide sequence ID" value="NZ_CAJTBZ010000024.1"/>
</dbReference>
<feature type="transmembrane region" description="Helical" evidence="5">
    <location>
        <begin position="332"/>
        <end position="351"/>
    </location>
</feature>
<keyword evidence="7" id="KW-1185">Reference proteome</keyword>
<dbReference type="GO" id="GO:0022857">
    <property type="term" value="F:transmembrane transporter activity"/>
    <property type="evidence" value="ECO:0007669"/>
    <property type="project" value="InterPro"/>
</dbReference>
<accession>A0A227KCB3</accession>
<evidence type="ECO:0000256" key="1">
    <source>
        <dbReference type="ARBA" id="ARBA00004141"/>
    </source>
</evidence>
<keyword evidence="3 5" id="KW-1133">Transmembrane helix</keyword>
<keyword evidence="4 5" id="KW-0472">Membrane</keyword>